<gene>
    <name evidence="1" type="ORF">BXY41_1164</name>
</gene>
<sequence>MTEEEKKIEEEKELDKFLSFFNEMNIDENNNCSKGE</sequence>
<organism evidence="1 2">
    <name type="scientific">Lacrimispora xylanisolvens</name>
    <dbReference type="NCBI Taxonomy" id="384636"/>
    <lineage>
        <taxon>Bacteria</taxon>
        <taxon>Bacillati</taxon>
        <taxon>Bacillota</taxon>
        <taxon>Clostridia</taxon>
        <taxon>Lachnospirales</taxon>
        <taxon>Lachnospiraceae</taxon>
        <taxon>Lacrimispora</taxon>
    </lineage>
</organism>
<evidence type="ECO:0000313" key="1">
    <source>
        <dbReference type="EMBL" id="PPK77466.1"/>
    </source>
</evidence>
<accession>A0A2S6HJ29</accession>
<evidence type="ECO:0000313" key="2">
    <source>
        <dbReference type="Proteomes" id="UP000237749"/>
    </source>
</evidence>
<comment type="caution">
    <text evidence="1">The sequence shown here is derived from an EMBL/GenBank/DDBJ whole genome shotgun (WGS) entry which is preliminary data.</text>
</comment>
<dbReference type="EMBL" id="PTJA01000016">
    <property type="protein sequence ID" value="PPK77466.1"/>
    <property type="molecule type" value="Genomic_DNA"/>
</dbReference>
<dbReference type="Proteomes" id="UP000237749">
    <property type="component" value="Unassembled WGS sequence"/>
</dbReference>
<dbReference type="AlphaFoldDB" id="A0A2S6HJ29"/>
<proteinExistence type="predicted"/>
<protein>
    <submittedName>
        <fullName evidence="1">Uncharacterized protein</fullName>
    </submittedName>
</protein>
<keyword evidence="2" id="KW-1185">Reference proteome</keyword>
<reference evidence="1 2" key="1">
    <citation type="submission" date="2018-02" db="EMBL/GenBank/DDBJ databases">
        <title>Genomic Encyclopedia of Archaeal and Bacterial Type Strains, Phase II (KMG-II): from individual species to whole genera.</title>
        <authorList>
            <person name="Goeker M."/>
        </authorList>
    </citation>
    <scope>NUCLEOTIDE SEQUENCE [LARGE SCALE GENOMIC DNA]</scope>
    <source>
        <strain evidence="1 2">DSM 3808</strain>
    </source>
</reference>
<name>A0A2S6HJ29_9FIRM</name>